<dbReference type="PANTHER" id="PTHR37507">
    <property type="entry name" value="SPORULATION PROTEIN YDCC"/>
    <property type="match status" value="1"/>
</dbReference>
<dbReference type="InterPro" id="IPR029046">
    <property type="entry name" value="LolA/LolB/LppX"/>
</dbReference>
<evidence type="ECO:0000313" key="1">
    <source>
        <dbReference type="EMBL" id="MBV0900809.1"/>
    </source>
</evidence>
<keyword evidence="1" id="KW-0449">Lipoprotein</keyword>
<dbReference type="Gene3D" id="2.50.20.10">
    <property type="entry name" value="Lipoprotein localisation LolA/LolB/LppX"/>
    <property type="match status" value="1"/>
</dbReference>
<gene>
    <name evidence="1" type="ORF">KTS37_03320</name>
</gene>
<proteinExistence type="predicted"/>
<dbReference type="RefSeq" id="WP_162411914.1">
    <property type="nucleotide sequence ID" value="NZ_JAHQXE010000001.1"/>
</dbReference>
<dbReference type="SUPFAM" id="SSF89392">
    <property type="entry name" value="Prokaryotic lipoproteins and lipoprotein localization factors"/>
    <property type="match status" value="1"/>
</dbReference>
<evidence type="ECO:0000313" key="2">
    <source>
        <dbReference type="Proteomes" id="UP001166304"/>
    </source>
</evidence>
<name>A0AA41FZK1_9EURY</name>
<dbReference type="InterPro" id="IPR052944">
    <property type="entry name" value="Sporulation_related"/>
</dbReference>
<comment type="caution">
    <text evidence="1">The sequence shown here is derived from an EMBL/GenBank/DDBJ whole genome shotgun (WGS) entry which is preliminary data.</text>
</comment>
<organism evidence="1 2">
    <name type="scientific">Haloarcula salina</name>
    <dbReference type="NCBI Taxonomy" id="1429914"/>
    <lineage>
        <taxon>Archaea</taxon>
        <taxon>Methanobacteriati</taxon>
        <taxon>Methanobacteriota</taxon>
        <taxon>Stenosarchaea group</taxon>
        <taxon>Halobacteria</taxon>
        <taxon>Halobacteriales</taxon>
        <taxon>Haloarculaceae</taxon>
        <taxon>Haloarcula</taxon>
    </lineage>
</organism>
<dbReference type="Proteomes" id="UP001166304">
    <property type="component" value="Unassembled WGS sequence"/>
</dbReference>
<dbReference type="AlphaFoldDB" id="A0AA41FZK1"/>
<dbReference type="EMBL" id="JAHQXE010000001">
    <property type="protein sequence ID" value="MBV0900809.1"/>
    <property type="molecule type" value="Genomic_DNA"/>
</dbReference>
<sequence length="340" mass="35498">MLPDSGRRLAIVAVVVTVGLLAAGAVAGVTGLSAVAQPSGDEVLDRAEARYDAARTVTGTATVTVANETNSTTATVEYAAAEPNQTWAAVTSDDATYEMGTNGSVVWAVGENESYARELPARSAGMNDTADPFPETNVTATLVNTTELDGESAYVLDLEPTNESLDAPDTSLWVATEDYRVLRMTTDDGTNRTAVSVSETRFNVSIDDSQFAPPADRVAVTTVETYDTFAAAQSATALDLPACDDGTFEEARSVSRPDGTAVFQRYDGADGNVTLVSATGASTYLESVKNGTTVQVDGRNATAVERDGRAVVYWTDDEDVTTGVVVEGSVDDAVDAARGL</sequence>
<reference evidence="1" key="1">
    <citation type="submission" date="2021-06" db="EMBL/GenBank/DDBJ databases">
        <title>New haloarchaea isolates fom saline soil.</title>
        <authorList>
            <person name="Duran-Viseras A."/>
            <person name="Sanchez-Porro C.S."/>
            <person name="Ventosa A."/>
        </authorList>
    </citation>
    <scope>NUCLEOTIDE SEQUENCE</scope>
    <source>
        <strain evidence="1">JCM 18369</strain>
    </source>
</reference>
<keyword evidence="2" id="KW-1185">Reference proteome</keyword>
<dbReference type="PANTHER" id="PTHR37507:SF2">
    <property type="entry name" value="SPORULATION PROTEIN YDCC"/>
    <property type="match status" value="1"/>
</dbReference>
<accession>A0AA41FZK1</accession>
<protein>
    <submittedName>
        <fullName evidence="1">Outer membrane lipoprotein carrier protein LolA</fullName>
    </submittedName>
</protein>